<sequence length="190" mass="20583">MASNFPQNIDEITNPNATDPLSNPSHSEQHIIANTAIEALETKVGVDGSTDPNSLDYKVSNAVEILNALETSVSGLNAGVELLGIEGNNDLEVFGIENTTIIDSINTDVWQSAEYALKLTKNSDVYTSKLNVIFDGLSAYVTETNIVTNYTGNYDLGILSFDYNGSIINLSITPVFGHVGVRFYRTSLKK</sequence>
<evidence type="ECO:0000256" key="1">
    <source>
        <dbReference type="SAM" id="MobiDB-lite"/>
    </source>
</evidence>
<reference evidence="2" key="1">
    <citation type="submission" date="2020-05" db="EMBL/GenBank/DDBJ databases">
        <authorList>
            <person name="Chiriac C."/>
            <person name="Salcher M."/>
            <person name="Ghai R."/>
            <person name="Kavagutti S V."/>
        </authorList>
    </citation>
    <scope>NUCLEOTIDE SEQUENCE</scope>
</reference>
<organism evidence="2">
    <name type="scientific">uncultured Caudovirales phage</name>
    <dbReference type="NCBI Taxonomy" id="2100421"/>
    <lineage>
        <taxon>Viruses</taxon>
        <taxon>Duplodnaviria</taxon>
        <taxon>Heunggongvirae</taxon>
        <taxon>Uroviricota</taxon>
        <taxon>Caudoviricetes</taxon>
        <taxon>Peduoviridae</taxon>
        <taxon>Maltschvirus</taxon>
        <taxon>Maltschvirus maltsch</taxon>
    </lineage>
</organism>
<dbReference type="EMBL" id="LR798257">
    <property type="protein sequence ID" value="CAB5218291.1"/>
    <property type="molecule type" value="Genomic_DNA"/>
</dbReference>
<evidence type="ECO:0000313" key="2">
    <source>
        <dbReference type="EMBL" id="CAB5218291.1"/>
    </source>
</evidence>
<accession>A0A6J7WJW0</accession>
<feature type="region of interest" description="Disordered" evidence="1">
    <location>
        <begin position="1"/>
        <end position="26"/>
    </location>
</feature>
<name>A0A6J7WJW0_9CAUD</name>
<gene>
    <name evidence="2" type="ORF">UFOVP204_173</name>
</gene>
<proteinExistence type="predicted"/>
<protein>
    <submittedName>
        <fullName evidence="2">Uncharacterized protein</fullName>
    </submittedName>
</protein>